<name>A0AAD4F982_9PLEO</name>
<feature type="region of interest" description="Disordered" evidence="1">
    <location>
        <begin position="82"/>
        <end position="160"/>
    </location>
</feature>
<gene>
    <name evidence="2" type="ORF">G6011_07890</name>
</gene>
<feature type="region of interest" description="Disordered" evidence="1">
    <location>
        <begin position="1"/>
        <end position="66"/>
    </location>
</feature>
<evidence type="ECO:0000256" key="1">
    <source>
        <dbReference type="SAM" id="MobiDB-lite"/>
    </source>
</evidence>
<keyword evidence="3" id="KW-1185">Reference proteome</keyword>
<proteinExistence type="predicted"/>
<feature type="compositionally biased region" description="Polar residues" evidence="1">
    <location>
        <begin position="137"/>
        <end position="160"/>
    </location>
</feature>
<accession>A0AAD4F982</accession>
<comment type="caution">
    <text evidence="2">The sequence shown here is derived from an EMBL/GenBank/DDBJ whole genome shotgun (WGS) entry which is preliminary data.</text>
</comment>
<evidence type="ECO:0000313" key="3">
    <source>
        <dbReference type="Proteomes" id="UP001199106"/>
    </source>
</evidence>
<sequence length="230" mass="26001">MENLRGSSDIPSSSSEGMHKLMRESSPDSDNWEGESSGTEQSFRDACAAIPTTTKKEPREISRKSRFIEQFGSIKLTKENLQALEAGHNRTAPKPASPVDNQFRPEPSPGVKAFRISRKPLPQSARETIQKMRDEFVTQNLTPPVSKSEGSTSPRSNANFTDFLPYHQLRSWQQDDNEEWQRRRAQSFSAVASEGMKKFNSSCGNLSVQSKKTVNQLKDVIKRRMLDHDK</sequence>
<organism evidence="2 3">
    <name type="scientific">Alternaria panax</name>
    <dbReference type="NCBI Taxonomy" id="48097"/>
    <lineage>
        <taxon>Eukaryota</taxon>
        <taxon>Fungi</taxon>
        <taxon>Dikarya</taxon>
        <taxon>Ascomycota</taxon>
        <taxon>Pezizomycotina</taxon>
        <taxon>Dothideomycetes</taxon>
        <taxon>Pleosporomycetidae</taxon>
        <taxon>Pleosporales</taxon>
        <taxon>Pleosporineae</taxon>
        <taxon>Pleosporaceae</taxon>
        <taxon>Alternaria</taxon>
        <taxon>Alternaria sect. Panax</taxon>
    </lineage>
</organism>
<feature type="compositionally biased region" description="Basic and acidic residues" evidence="1">
    <location>
        <begin position="17"/>
        <end position="26"/>
    </location>
</feature>
<protein>
    <submittedName>
        <fullName evidence="2">Uncharacterized protein</fullName>
    </submittedName>
</protein>
<dbReference type="AlphaFoldDB" id="A0AAD4F982"/>
<dbReference type="EMBL" id="JAANER010000011">
    <property type="protein sequence ID" value="KAG9185346.1"/>
    <property type="molecule type" value="Genomic_DNA"/>
</dbReference>
<feature type="compositionally biased region" description="Basic and acidic residues" evidence="1">
    <location>
        <begin position="54"/>
        <end position="66"/>
    </location>
</feature>
<dbReference type="Proteomes" id="UP001199106">
    <property type="component" value="Unassembled WGS sequence"/>
</dbReference>
<evidence type="ECO:0000313" key="2">
    <source>
        <dbReference type="EMBL" id="KAG9185346.1"/>
    </source>
</evidence>
<reference evidence="2" key="1">
    <citation type="submission" date="2021-07" db="EMBL/GenBank/DDBJ databases">
        <title>Genome Resource of American Ginseng Black Spot Pathogen Alternaria panax.</title>
        <authorList>
            <person name="Qiu C."/>
            <person name="Wang W."/>
            <person name="Liu Z."/>
        </authorList>
    </citation>
    <scope>NUCLEOTIDE SEQUENCE</scope>
    <source>
        <strain evidence="2">BNCC115425</strain>
    </source>
</reference>